<dbReference type="KEGG" id="smaa:IT774_02580"/>
<keyword evidence="5 9" id="KW-0798">TonB box</keyword>
<dbReference type="InterPro" id="IPR039426">
    <property type="entry name" value="TonB-dep_rcpt-like"/>
</dbReference>
<dbReference type="PANTHER" id="PTHR47234:SF2">
    <property type="entry name" value="TONB-DEPENDENT RECEPTOR"/>
    <property type="match status" value="1"/>
</dbReference>
<evidence type="ECO:0000256" key="1">
    <source>
        <dbReference type="ARBA" id="ARBA00004571"/>
    </source>
</evidence>
<dbReference type="AlphaFoldDB" id="A0A7S9HDG5"/>
<keyword evidence="3 8" id="KW-1134">Transmembrane beta strand</keyword>
<keyword evidence="7 8" id="KW-0998">Cell outer membrane</keyword>
<evidence type="ECO:0000256" key="7">
    <source>
        <dbReference type="ARBA" id="ARBA00023237"/>
    </source>
</evidence>
<evidence type="ECO:0000256" key="4">
    <source>
        <dbReference type="ARBA" id="ARBA00022692"/>
    </source>
</evidence>
<evidence type="ECO:0000256" key="10">
    <source>
        <dbReference type="SAM" id="SignalP"/>
    </source>
</evidence>
<dbReference type="InterPro" id="IPR037066">
    <property type="entry name" value="Plug_dom_sf"/>
</dbReference>
<keyword evidence="6 8" id="KW-0472">Membrane</keyword>
<evidence type="ECO:0000256" key="8">
    <source>
        <dbReference type="PROSITE-ProRule" id="PRU01360"/>
    </source>
</evidence>
<protein>
    <submittedName>
        <fullName evidence="13">TonB-dependent receptor</fullName>
    </submittedName>
</protein>
<feature type="domain" description="TonB-dependent receptor-like beta-barrel" evidence="11">
    <location>
        <begin position="409"/>
        <end position="916"/>
    </location>
</feature>
<evidence type="ECO:0000313" key="14">
    <source>
        <dbReference type="Proteomes" id="UP000595095"/>
    </source>
</evidence>
<dbReference type="Gene3D" id="2.170.130.10">
    <property type="entry name" value="TonB-dependent receptor, plug domain"/>
    <property type="match status" value="1"/>
</dbReference>
<keyword evidence="14" id="KW-1185">Reference proteome</keyword>
<dbReference type="InterPro" id="IPR000531">
    <property type="entry name" value="Beta-barrel_TonB"/>
</dbReference>
<evidence type="ECO:0000256" key="3">
    <source>
        <dbReference type="ARBA" id="ARBA00022452"/>
    </source>
</evidence>
<keyword evidence="13" id="KW-0675">Receptor</keyword>
<evidence type="ECO:0000256" key="2">
    <source>
        <dbReference type="ARBA" id="ARBA00022448"/>
    </source>
</evidence>
<dbReference type="GO" id="GO:0009279">
    <property type="term" value="C:cell outer membrane"/>
    <property type="evidence" value="ECO:0007669"/>
    <property type="project" value="UniProtKB-SubCell"/>
</dbReference>
<evidence type="ECO:0000256" key="9">
    <source>
        <dbReference type="RuleBase" id="RU003357"/>
    </source>
</evidence>
<dbReference type="EMBL" id="CP064795">
    <property type="protein sequence ID" value="QPG06124.1"/>
    <property type="molecule type" value="Genomic_DNA"/>
</dbReference>
<evidence type="ECO:0000256" key="5">
    <source>
        <dbReference type="ARBA" id="ARBA00023077"/>
    </source>
</evidence>
<comment type="subcellular location">
    <subcellularLocation>
        <location evidence="1 8">Cell outer membrane</location>
        <topology evidence="1 8">Multi-pass membrane protein</topology>
    </subcellularLocation>
</comment>
<sequence>MKNLSNAVRLALVSSAAFASGNALAQDTQTQTADANVEKIQVTGSRISRQGAIAPSPVTVLSGESLMNTGAMNIGEVLNELPAFASTYSMGNSGQYIGTAGLNILDLRGMGVDRTLVLVDGKRHVSSSAGSSAVDTNTIPASWIERVEIITGGASAVYGADAVTGVVNFVLKKNIQGFDVSATRGYANDNSYQNEKYQASYGINFDDDRGNIAVSAEYSAQNRLSATENSQTATSYRSIAYAKFYGEERTAEQQDSLAYPDNIYTPNAGLYGINEAGVFDGYSQTFNPDGSLKSNYAGEITDGANCVNCDYLNLSKFTDLQPAFDRTNLNLKGNYDLNDDTLIYAQAKYSRTRAESRGQPAFFFFDPVNTVSIDNPLLDDSVTDYMRNQDLSEITINRMMSDLGRRIEDDERETTRFVLGVEGLVADVWEYEAYLNYGETELERVNRNNLVFANYENALNVKADRFGTAYCADREARLEGCVPVDIFGYQAPSQQAIDYINTTSTGTSTIEQYNAAATISNAGIYELPAGYVGFAAGVEYRKEKSEINEPDNAGGTFFNALGEDRGEYSVEEIFSEVTVPVLYDLPGVELLTVDGAIRIANYSSVGNATSWKLGLDWEVFEDLRLRATRSSALRAPNISELFGEASETFFTVDDPCKTENIAELSADSQGVRQANCAALGVPAEFNSSYDDSSIQGETGGNRELQAEQSVSETIGLVYQPGWFDGFTATVDYWKIELTDAISSVGAQTILDRCADSQSGVDNTYCGLITRNDASEIALIESYALNLAGQEASGIDFELGYDFDALGGAFRSNIIATYLDERKEFPFQENEGEFYQYAGTEGEANWQGTFSLNYDRGDWEASWKTRFIDRVSLYTDQSLALNPNPSSLMENASYAVTDVTVGYNFANGVSVSVGVDNMFNRQLPLGTTGTGSFDGAYDNIGRFGYVTVAYSM</sequence>
<proteinExistence type="inferred from homology"/>
<gene>
    <name evidence="13" type="ORF">IT774_02580</name>
</gene>
<keyword evidence="4 8" id="KW-0812">Transmembrane</keyword>
<dbReference type="InterPro" id="IPR012910">
    <property type="entry name" value="Plug_dom"/>
</dbReference>
<keyword evidence="10" id="KW-0732">Signal</keyword>
<name>A0A7S9HDG5_9ALTE</name>
<dbReference type="PROSITE" id="PS52016">
    <property type="entry name" value="TONB_DEPENDENT_REC_3"/>
    <property type="match status" value="1"/>
</dbReference>
<accession>A0A7S9HDG5</accession>
<dbReference type="PANTHER" id="PTHR47234">
    <property type="match status" value="1"/>
</dbReference>
<feature type="chain" id="PRO_5032695522" evidence="10">
    <location>
        <begin position="26"/>
        <end position="951"/>
    </location>
</feature>
<dbReference type="RefSeq" id="WP_195811201.1">
    <property type="nucleotide sequence ID" value="NZ_CP064795.1"/>
</dbReference>
<feature type="domain" description="TonB-dependent receptor plug" evidence="12">
    <location>
        <begin position="54"/>
        <end position="166"/>
    </location>
</feature>
<dbReference type="Gene3D" id="2.40.170.20">
    <property type="entry name" value="TonB-dependent receptor, beta-barrel domain"/>
    <property type="match status" value="1"/>
</dbReference>
<reference evidence="13 14" key="1">
    <citation type="submission" date="2020-11" db="EMBL/GenBank/DDBJ databases">
        <title>Complete genome sequence for Salinimonas sp. strain G2-b.</title>
        <authorList>
            <person name="Park S.-J."/>
        </authorList>
    </citation>
    <scope>NUCLEOTIDE SEQUENCE [LARGE SCALE GENOMIC DNA]</scope>
    <source>
        <strain evidence="13 14">G2-b</strain>
    </source>
</reference>
<dbReference type="Pfam" id="PF00593">
    <property type="entry name" value="TonB_dep_Rec_b-barrel"/>
    <property type="match status" value="1"/>
</dbReference>
<evidence type="ECO:0000313" key="13">
    <source>
        <dbReference type="EMBL" id="QPG06124.1"/>
    </source>
</evidence>
<organism evidence="13 14">
    <name type="scientific">Salinimonas marina</name>
    <dbReference type="NCBI Taxonomy" id="2785918"/>
    <lineage>
        <taxon>Bacteria</taxon>
        <taxon>Pseudomonadati</taxon>
        <taxon>Pseudomonadota</taxon>
        <taxon>Gammaproteobacteria</taxon>
        <taxon>Alteromonadales</taxon>
        <taxon>Alteromonadaceae</taxon>
        <taxon>Alteromonas/Salinimonas group</taxon>
        <taxon>Salinimonas</taxon>
    </lineage>
</organism>
<dbReference type="Proteomes" id="UP000595095">
    <property type="component" value="Chromosome"/>
</dbReference>
<evidence type="ECO:0000259" key="12">
    <source>
        <dbReference type="Pfam" id="PF07715"/>
    </source>
</evidence>
<evidence type="ECO:0000259" key="11">
    <source>
        <dbReference type="Pfam" id="PF00593"/>
    </source>
</evidence>
<dbReference type="InterPro" id="IPR036942">
    <property type="entry name" value="Beta-barrel_TonB_sf"/>
</dbReference>
<evidence type="ECO:0000256" key="6">
    <source>
        <dbReference type="ARBA" id="ARBA00023136"/>
    </source>
</evidence>
<feature type="signal peptide" evidence="10">
    <location>
        <begin position="1"/>
        <end position="25"/>
    </location>
</feature>
<keyword evidence="2 8" id="KW-0813">Transport</keyword>
<dbReference type="SUPFAM" id="SSF56935">
    <property type="entry name" value="Porins"/>
    <property type="match status" value="1"/>
</dbReference>
<dbReference type="Pfam" id="PF07715">
    <property type="entry name" value="Plug"/>
    <property type="match status" value="1"/>
</dbReference>
<comment type="similarity">
    <text evidence="8 9">Belongs to the TonB-dependent receptor family.</text>
</comment>